<dbReference type="AlphaFoldDB" id="A0A9W8VDF0"/>
<organism evidence="3 4">
    <name type="scientific">Fusarium torreyae</name>
    <dbReference type="NCBI Taxonomy" id="1237075"/>
    <lineage>
        <taxon>Eukaryota</taxon>
        <taxon>Fungi</taxon>
        <taxon>Dikarya</taxon>
        <taxon>Ascomycota</taxon>
        <taxon>Pezizomycotina</taxon>
        <taxon>Sordariomycetes</taxon>
        <taxon>Hypocreomycetidae</taxon>
        <taxon>Hypocreales</taxon>
        <taxon>Nectriaceae</taxon>
        <taxon>Fusarium</taxon>
    </lineage>
</organism>
<dbReference type="SUPFAM" id="SSF51445">
    <property type="entry name" value="(Trans)glycosidases"/>
    <property type="match status" value="1"/>
</dbReference>
<dbReference type="EMBL" id="JAOQAZ010000015">
    <property type="protein sequence ID" value="KAJ4258944.1"/>
    <property type="molecule type" value="Genomic_DNA"/>
</dbReference>
<dbReference type="InterPro" id="IPR052974">
    <property type="entry name" value="GH79_Enzymes"/>
</dbReference>
<protein>
    <recommendedName>
        <fullName evidence="2">Beta-glucuronidase C-terminal domain-containing protein</fullName>
    </recommendedName>
</protein>
<evidence type="ECO:0000313" key="4">
    <source>
        <dbReference type="Proteomes" id="UP001152049"/>
    </source>
</evidence>
<keyword evidence="4" id="KW-1185">Reference proteome</keyword>
<proteinExistence type="predicted"/>
<name>A0A9W8VDF0_9HYPO</name>
<gene>
    <name evidence="3" type="ORF">NW762_008032</name>
</gene>
<dbReference type="InterPro" id="IPR031728">
    <property type="entry name" value="GlcAase_C"/>
</dbReference>
<dbReference type="Gene3D" id="3.20.20.80">
    <property type="entry name" value="Glycosidases"/>
    <property type="match status" value="1"/>
</dbReference>
<evidence type="ECO:0000256" key="1">
    <source>
        <dbReference type="SAM" id="SignalP"/>
    </source>
</evidence>
<dbReference type="Gene3D" id="2.60.40.1180">
    <property type="entry name" value="Golgi alpha-mannosidase II"/>
    <property type="match status" value="1"/>
</dbReference>
<evidence type="ECO:0000259" key="2">
    <source>
        <dbReference type="Pfam" id="PF16862"/>
    </source>
</evidence>
<dbReference type="Pfam" id="PF16862">
    <property type="entry name" value="Glyco_hydro_79C"/>
    <property type="match status" value="1"/>
</dbReference>
<dbReference type="InterPro" id="IPR013780">
    <property type="entry name" value="Glyco_hydro_b"/>
</dbReference>
<dbReference type="PANTHER" id="PTHR36183:SF2">
    <property type="entry name" value="BETA-GLUCURONIDASE C-TERMINAL DOMAIN-CONTAINING PROTEIN"/>
    <property type="match status" value="1"/>
</dbReference>
<accession>A0A9W8VDF0</accession>
<dbReference type="InterPro" id="IPR017853">
    <property type="entry name" value="GH"/>
</dbReference>
<sequence>MPIMMSLLYLTLAISAALGDASIIGQRGNDRTVKLSPANSLSGLSIQHAPSFSSFSIEPAFWLDFVGTADEPNDLFFKLISQMTKRGGRPILRPGGIAMDSLVFDPEGDDLVRTMGPKGEVYRTTVGPGYYKSWSNFPEGVSFVSTLNFGNNSLEIARDLAVASAKYQAERISFFELGNEPNHFPKSRWNYSTKSYVDQWKDWTSEIDEAVADAVVELPSDYAPIKWWASSATTDPSDLKVRPVDLIPEGIDSEDQVGQFSIHSYVYNSCTPEGAAEATIENLLNHTQIVTFADQEVRPSAEEARKHGKPWVMGEFNSVACSGKPNVTDTFTQALWMIDTQLTYAVLNATSVNQHQGATLVLQSDSQTNTPGFSTYSFVYPRDSEKHGEARALPSFSGVLFLTEVFAKPNGRIKRLDTPPNVDPDRFATYAVYQGDRVDKLVLLNMKPYYHKSSKMDTHLTVDVSTFITHKQKFTERPTFKRLTAPSVDEKDTNKVTWAGQSFKNGDARGKRIVERLGKNGVLNIRASEAILVEFGSESD</sequence>
<reference evidence="3" key="1">
    <citation type="submission" date="2022-09" db="EMBL/GenBank/DDBJ databases">
        <title>Fusarium specimens isolated from Avocado Roots.</title>
        <authorList>
            <person name="Stajich J."/>
            <person name="Roper C."/>
            <person name="Heimlech-Rivalta G."/>
        </authorList>
    </citation>
    <scope>NUCLEOTIDE SEQUENCE</scope>
    <source>
        <strain evidence="3">CF00136</strain>
    </source>
</reference>
<comment type="caution">
    <text evidence="3">The sequence shown here is derived from an EMBL/GenBank/DDBJ whole genome shotgun (WGS) entry which is preliminary data.</text>
</comment>
<feature type="signal peptide" evidence="1">
    <location>
        <begin position="1"/>
        <end position="19"/>
    </location>
</feature>
<evidence type="ECO:0000313" key="3">
    <source>
        <dbReference type="EMBL" id="KAJ4258944.1"/>
    </source>
</evidence>
<dbReference type="Proteomes" id="UP001152049">
    <property type="component" value="Unassembled WGS sequence"/>
</dbReference>
<keyword evidence="1" id="KW-0732">Signal</keyword>
<feature type="chain" id="PRO_5040835577" description="Beta-glucuronidase C-terminal domain-containing protein" evidence="1">
    <location>
        <begin position="20"/>
        <end position="540"/>
    </location>
</feature>
<dbReference type="OrthoDB" id="5064010at2759"/>
<dbReference type="PANTHER" id="PTHR36183">
    <property type="entry name" value="BETA-GLUCURONIDASE"/>
    <property type="match status" value="1"/>
</dbReference>
<feature type="domain" description="Beta-glucuronidase C-terminal" evidence="2">
    <location>
        <begin position="430"/>
        <end position="532"/>
    </location>
</feature>